<protein>
    <submittedName>
        <fullName evidence="1">Uncharacterized protein</fullName>
    </submittedName>
</protein>
<name>A0A1V9ZMM7_ACHHY</name>
<dbReference type="EMBL" id="JNBR01000073">
    <property type="protein sequence ID" value="OQR99226.1"/>
    <property type="molecule type" value="Genomic_DNA"/>
</dbReference>
<accession>A0A1V9ZMM7</accession>
<proteinExistence type="predicted"/>
<dbReference type="PANTHER" id="PTHR46586:SF3">
    <property type="entry name" value="ANKYRIN REPEAT-CONTAINING PROTEIN"/>
    <property type="match status" value="1"/>
</dbReference>
<dbReference type="Pfam" id="PF13637">
    <property type="entry name" value="Ank_4"/>
    <property type="match status" value="1"/>
</dbReference>
<gene>
    <name evidence="1" type="ORF">ACHHYP_07203</name>
</gene>
<comment type="caution">
    <text evidence="1">The sequence shown here is derived from an EMBL/GenBank/DDBJ whole genome shotgun (WGS) entry which is preliminary data.</text>
</comment>
<dbReference type="Proteomes" id="UP000243579">
    <property type="component" value="Unassembled WGS sequence"/>
</dbReference>
<reference evidence="1 2" key="1">
    <citation type="journal article" date="2014" name="Genome Biol. Evol.">
        <title>The secreted proteins of Achlya hypogyna and Thraustotheca clavata identify the ancestral oomycete secretome and reveal gene acquisitions by horizontal gene transfer.</title>
        <authorList>
            <person name="Misner I."/>
            <person name="Blouin N."/>
            <person name="Leonard G."/>
            <person name="Richards T.A."/>
            <person name="Lane C.E."/>
        </authorList>
    </citation>
    <scope>NUCLEOTIDE SEQUENCE [LARGE SCALE GENOMIC DNA]</scope>
    <source>
        <strain evidence="1 2">ATCC 48635</strain>
    </source>
</reference>
<keyword evidence="2" id="KW-1185">Reference proteome</keyword>
<dbReference type="Gene3D" id="1.25.40.20">
    <property type="entry name" value="Ankyrin repeat-containing domain"/>
    <property type="match status" value="1"/>
</dbReference>
<dbReference type="InterPro" id="IPR002110">
    <property type="entry name" value="Ankyrin_rpt"/>
</dbReference>
<dbReference type="InterPro" id="IPR052050">
    <property type="entry name" value="SecEffector_AnkRepeat"/>
</dbReference>
<dbReference type="AlphaFoldDB" id="A0A1V9ZMM7"/>
<organism evidence="1 2">
    <name type="scientific">Achlya hypogyna</name>
    <name type="common">Oomycete</name>
    <name type="synonym">Protoachlya hypogyna</name>
    <dbReference type="NCBI Taxonomy" id="1202772"/>
    <lineage>
        <taxon>Eukaryota</taxon>
        <taxon>Sar</taxon>
        <taxon>Stramenopiles</taxon>
        <taxon>Oomycota</taxon>
        <taxon>Saprolegniomycetes</taxon>
        <taxon>Saprolegniales</taxon>
        <taxon>Achlyaceae</taxon>
        <taxon>Achlya</taxon>
    </lineage>
</organism>
<dbReference type="OrthoDB" id="73989at2759"/>
<evidence type="ECO:0000313" key="2">
    <source>
        <dbReference type="Proteomes" id="UP000243579"/>
    </source>
</evidence>
<dbReference type="InterPro" id="IPR036770">
    <property type="entry name" value="Ankyrin_rpt-contain_sf"/>
</dbReference>
<evidence type="ECO:0000313" key="1">
    <source>
        <dbReference type="EMBL" id="OQR99226.1"/>
    </source>
</evidence>
<sequence>MLRVLHCPVLLREICGFQNGLFEDLRPLFLEWRTMQNAYGNIVRIPPRYERFAHPYEIATRPLVYASFNYLRLAPRSPDPRFLVYMAVVAGDLALLQRWLRCIDAPMARLLELAARFGHLHILEYILKHLARKRDDVRHLLLLDVAAEHGHLAIVDYLHANGIGGCSIDAMDAAATNGHLAIVEYLGSHRREGCSAAALEGAACHGHEAVVRYLLHHHPQTSRFALDVALLNGHHTIAKLLREASHVRVCEKYAFVG</sequence>
<dbReference type="SUPFAM" id="SSF48403">
    <property type="entry name" value="Ankyrin repeat"/>
    <property type="match status" value="1"/>
</dbReference>
<dbReference type="PANTHER" id="PTHR46586">
    <property type="entry name" value="ANKYRIN REPEAT-CONTAINING PROTEIN"/>
    <property type="match status" value="1"/>
</dbReference>